<evidence type="ECO:0000256" key="4">
    <source>
        <dbReference type="ARBA" id="ARBA00019692"/>
    </source>
</evidence>
<evidence type="ECO:0000256" key="12">
    <source>
        <dbReference type="ARBA" id="ARBA00023186"/>
    </source>
</evidence>
<keyword evidence="18" id="KW-1185">Reference proteome</keyword>
<keyword evidence="10" id="KW-0443">Lipid metabolism</keyword>
<dbReference type="Pfam" id="PF03280">
    <property type="entry name" value="Lipase_chap"/>
    <property type="match status" value="1"/>
</dbReference>
<evidence type="ECO:0000256" key="5">
    <source>
        <dbReference type="ARBA" id="ARBA00022475"/>
    </source>
</evidence>
<comment type="function">
    <text evidence="1">May be involved in the folding of the extracellular lipase during its passage through the periplasm.</text>
</comment>
<dbReference type="SUPFAM" id="SSF158855">
    <property type="entry name" value="Lipase chaperone-like"/>
    <property type="match status" value="1"/>
</dbReference>
<dbReference type="AlphaFoldDB" id="A0A9X7YN15"/>
<comment type="similarity">
    <text evidence="3">Belongs to the lipase chaperone family.</text>
</comment>
<protein>
    <recommendedName>
        <fullName evidence="4">Lipase chaperone</fullName>
    </recommendedName>
    <alternativeName>
        <fullName evidence="15">Lipase foldase</fullName>
    </alternativeName>
    <alternativeName>
        <fullName evidence="13">Lipase helper protein</fullName>
    </alternativeName>
    <alternativeName>
        <fullName evidence="14">Lipase modulator</fullName>
    </alternativeName>
</protein>
<keyword evidence="9" id="KW-1133">Transmembrane helix</keyword>
<evidence type="ECO:0000256" key="6">
    <source>
        <dbReference type="ARBA" id="ARBA00022519"/>
    </source>
</evidence>
<dbReference type="RefSeq" id="WP_228345734.1">
    <property type="nucleotide sequence ID" value="NZ_CP046056.1"/>
</dbReference>
<evidence type="ECO:0000256" key="11">
    <source>
        <dbReference type="ARBA" id="ARBA00023136"/>
    </source>
</evidence>
<comment type="subcellular location">
    <subcellularLocation>
        <location evidence="2">Cell inner membrane</location>
        <topology evidence="2">Single-pass membrane protein</topology>
        <orientation evidence="2">Periplasmic side</orientation>
    </subcellularLocation>
</comment>
<gene>
    <name evidence="17" type="ORF">GJQ55_01470</name>
</gene>
<dbReference type="KEGG" id="vcw:GJQ55_01470"/>
<proteinExistence type="inferred from homology"/>
<dbReference type="GO" id="GO:0006457">
    <property type="term" value="P:protein folding"/>
    <property type="evidence" value="ECO:0007669"/>
    <property type="project" value="InterPro"/>
</dbReference>
<keyword evidence="7" id="KW-0812">Transmembrane</keyword>
<evidence type="ECO:0000256" key="10">
    <source>
        <dbReference type="ARBA" id="ARBA00023098"/>
    </source>
</evidence>
<evidence type="ECO:0000256" key="3">
    <source>
        <dbReference type="ARBA" id="ARBA00010358"/>
    </source>
</evidence>
<keyword evidence="5" id="KW-1003">Cell membrane</keyword>
<evidence type="ECO:0000256" key="7">
    <source>
        <dbReference type="ARBA" id="ARBA00022692"/>
    </source>
</evidence>
<evidence type="ECO:0000256" key="8">
    <source>
        <dbReference type="ARBA" id="ARBA00022963"/>
    </source>
</evidence>
<evidence type="ECO:0000256" key="9">
    <source>
        <dbReference type="ARBA" id="ARBA00022989"/>
    </source>
</evidence>
<evidence type="ECO:0000256" key="15">
    <source>
        <dbReference type="ARBA" id="ARBA00033028"/>
    </source>
</evidence>
<dbReference type="GO" id="GO:0005886">
    <property type="term" value="C:plasma membrane"/>
    <property type="evidence" value="ECO:0007669"/>
    <property type="project" value="UniProtKB-SubCell"/>
</dbReference>
<name>A0A9X7YN15_9GAMM</name>
<accession>A0A9X7YN15</accession>
<dbReference type="InterPro" id="IPR004961">
    <property type="entry name" value="Lipase_chaperone"/>
</dbReference>
<evidence type="ECO:0000256" key="1">
    <source>
        <dbReference type="ARBA" id="ARBA00003280"/>
    </source>
</evidence>
<dbReference type="GO" id="GO:0016042">
    <property type="term" value="P:lipid catabolic process"/>
    <property type="evidence" value="ECO:0007669"/>
    <property type="project" value="UniProtKB-KW"/>
</dbReference>
<keyword evidence="12" id="KW-0143">Chaperone</keyword>
<evidence type="ECO:0000313" key="17">
    <source>
        <dbReference type="EMBL" id="QQD23221.1"/>
    </source>
</evidence>
<dbReference type="EMBL" id="CP046056">
    <property type="protein sequence ID" value="QQD23221.1"/>
    <property type="molecule type" value="Genomic_DNA"/>
</dbReference>
<evidence type="ECO:0000256" key="13">
    <source>
        <dbReference type="ARBA" id="ARBA00030948"/>
    </source>
</evidence>
<reference evidence="17 18" key="1">
    <citation type="submission" date="2019-11" db="EMBL/GenBank/DDBJ databases">
        <title>Venatorbacter sp. nov. a predator of Campylobacter and other Gram-negative bacteria.</title>
        <authorList>
            <person name="Saeedi A."/>
            <person name="Cummings N.J."/>
            <person name="Connerton I.F."/>
            <person name="Connerton P.L."/>
        </authorList>
    </citation>
    <scope>NUCLEOTIDE SEQUENCE [LARGE SCALE GENOMIC DNA]</scope>
    <source>
        <strain evidence="17">XL5</strain>
    </source>
</reference>
<sequence>MQAAHGALALTILGVAIGLLGWWQQPQVTVADAPAMLPSLPVAANVSSAAVTPVAPDYSALQTFRGAAVDGQLRTDFKGRLVIDMQLRHWIDFHLSAQGEVPLDEIVALMQQQMQQLPQPGQQQALQLLDDYLGYLQALAGYDAEAARRLVQPGMDDLEARLLWQQRLRREWLQPLAVEAFFGAEEQLDQHTLASRRLRRDGASPEALVALEQTLPEPLQQMRKESRQLIELRQQEQQLSQSNDPRALQQWREQQFGPQAAGRLADLDKKNQQWQQRLQAYQTYRDSLAVQGLNERDRERLLSTYQRKHFSEAEQKRLPAALSLLATSSSD</sequence>
<keyword evidence="11" id="KW-0472">Membrane</keyword>
<keyword evidence="8" id="KW-0442">Lipid degradation</keyword>
<feature type="coiled-coil region" evidence="16">
    <location>
        <begin position="219"/>
        <end position="284"/>
    </location>
</feature>
<evidence type="ECO:0000313" key="18">
    <source>
        <dbReference type="Proteomes" id="UP000596074"/>
    </source>
</evidence>
<keyword evidence="6" id="KW-0997">Cell inner membrane</keyword>
<keyword evidence="16" id="KW-0175">Coiled coil</keyword>
<dbReference type="Proteomes" id="UP000596074">
    <property type="component" value="Chromosome"/>
</dbReference>
<evidence type="ECO:0000256" key="14">
    <source>
        <dbReference type="ARBA" id="ARBA00031542"/>
    </source>
</evidence>
<evidence type="ECO:0000256" key="2">
    <source>
        <dbReference type="ARBA" id="ARBA00004383"/>
    </source>
</evidence>
<organism evidence="17 18">
    <name type="scientific">Venatoribacter cucullus</name>
    <dbReference type="NCBI Taxonomy" id="2661630"/>
    <lineage>
        <taxon>Bacteria</taxon>
        <taxon>Pseudomonadati</taxon>
        <taxon>Pseudomonadota</taxon>
        <taxon>Gammaproteobacteria</taxon>
        <taxon>Oceanospirillales</taxon>
        <taxon>Oceanospirillaceae</taxon>
        <taxon>Venatoribacter</taxon>
    </lineage>
</organism>
<evidence type="ECO:0000256" key="16">
    <source>
        <dbReference type="SAM" id="Coils"/>
    </source>
</evidence>
<dbReference type="GO" id="GO:0051082">
    <property type="term" value="F:unfolded protein binding"/>
    <property type="evidence" value="ECO:0007669"/>
    <property type="project" value="InterPro"/>
</dbReference>